<dbReference type="GO" id="GO:0042918">
    <property type="term" value="P:alkanesulfonate transmembrane transport"/>
    <property type="evidence" value="ECO:0007669"/>
    <property type="project" value="UniProtKB-ARBA"/>
</dbReference>
<comment type="function">
    <text evidence="8">Probably part of an ABC transporter complex. Probably responsible for the translocation of the substrate across the membrane.</text>
</comment>
<feature type="transmembrane region" description="Helical" evidence="9">
    <location>
        <begin position="139"/>
        <end position="165"/>
    </location>
</feature>
<dbReference type="CDD" id="cd06261">
    <property type="entry name" value="TM_PBP2"/>
    <property type="match status" value="1"/>
</dbReference>
<evidence type="ECO:0000313" key="13">
    <source>
        <dbReference type="Proteomes" id="UP000316801"/>
    </source>
</evidence>
<dbReference type="Gene3D" id="1.10.3720.10">
    <property type="entry name" value="MetI-like"/>
    <property type="match status" value="1"/>
</dbReference>
<evidence type="ECO:0000313" key="12">
    <source>
        <dbReference type="EMBL" id="TRL30789.1"/>
    </source>
</evidence>
<feature type="transmembrane region" description="Helical" evidence="9">
    <location>
        <begin position="197"/>
        <end position="218"/>
    </location>
</feature>
<feature type="transmembrane region" description="Helical" evidence="9">
    <location>
        <begin position="36"/>
        <end position="56"/>
    </location>
</feature>
<keyword evidence="6 9" id="KW-1133">Transmembrane helix</keyword>
<evidence type="ECO:0000256" key="1">
    <source>
        <dbReference type="ARBA" id="ARBA00004651"/>
    </source>
</evidence>
<keyword evidence="3 9" id="KW-0813">Transport</keyword>
<dbReference type="PANTHER" id="PTHR30151:SF25">
    <property type="entry name" value="TAURINE TRANSPORT SYSTEM PERMEASE PROTEIN TAUC"/>
    <property type="match status" value="1"/>
</dbReference>
<evidence type="ECO:0000256" key="9">
    <source>
        <dbReference type="RuleBase" id="RU363032"/>
    </source>
</evidence>
<dbReference type="Proteomes" id="UP000316801">
    <property type="component" value="Unassembled WGS sequence"/>
</dbReference>
<evidence type="ECO:0000256" key="2">
    <source>
        <dbReference type="ARBA" id="ARBA00009306"/>
    </source>
</evidence>
<feature type="region of interest" description="Disordered" evidence="10">
    <location>
        <begin position="1"/>
        <end position="30"/>
    </location>
</feature>
<feature type="transmembrane region" description="Helical" evidence="9">
    <location>
        <begin position="62"/>
        <end position="82"/>
    </location>
</feature>
<dbReference type="AlphaFoldDB" id="A0A549SMD0"/>
<evidence type="ECO:0000256" key="3">
    <source>
        <dbReference type="ARBA" id="ARBA00022448"/>
    </source>
</evidence>
<dbReference type="GO" id="GO:0005886">
    <property type="term" value="C:plasma membrane"/>
    <property type="evidence" value="ECO:0007669"/>
    <property type="project" value="UniProtKB-SubCell"/>
</dbReference>
<evidence type="ECO:0000259" key="11">
    <source>
        <dbReference type="PROSITE" id="PS50928"/>
    </source>
</evidence>
<keyword evidence="4" id="KW-1003">Cell membrane</keyword>
<organism evidence="12 13">
    <name type="scientific">Rhizobium straminoryzae</name>
    <dbReference type="NCBI Taxonomy" id="1387186"/>
    <lineage>
        <taxon>Bacteria</taxon>
        <taxon>Pseudomonadati</taxon>
        <taxon>Pseudomonadota</taxon>
        <taxon>Alphaproteobacteria</taxon>
        <taxon>Hyphomicrobiales</taxon>
        <taxon>Rhizobiaceae</taxon>
        <taxon>Rhizobium/Agrobacterium group</taxon>
        <taxon>Rhizobium</taxon>
    </lineage>
</organism>
<protein>
    <submittedName>
        <fullName evidence="12">ABC transporter permease subunit</fullName>
    </submittedName>
</protein>
<dbReference type="PROSITE" id="PS50928">
    <property type="entry name" value="ABC_TM1"/>
    <property type="match status" value="1"/>
</dbReference>
<dbReference type="PANTHER" id="PTHR30151">
    <property type="entry name" value="ALKANE SULFONATE ABC TRANSPORTER-RELATED, MEMBRANE SUBUNIT"/>
    <property type="match status" value="1"/>
</dbReference>
<reference evidence="12 13" key="1">
    <citation type="submission" date="2019-07" db="EMBL/GenBank/DDBJ databases">
        <title>Ln-dependent methylotrophs.</title>
        <authorList>
            <person name="Tani A."/>
        </authorList>
    </citation>
    <scope>NUCLEOTIDE SEQUENCE [LARGE SCALE GENOMIC DNA]</scope>
    <source>
        <strain evidence="12 13">SM12</strain>
    </source>
</reference>
<feature type="transmembrane region" description="Helical" evidence="9">
    <location>
        <begin position="94"/>
        <end position="119"/>
    </location>
</feature>
<name>A0A549SMD0_9HYPH</name>
<dbReference type="InterPro" id="IPR000515">
    <property type="entry name" value="MetI-like"/>
</dbReference>
<dbReference type="SUPFAM" id="SSF161098">
    <property type="entry name" value="MetI-like"/>
    <property type="match status" value="1"/>
</dbReference>
<evidence type="ECO:0000256" key="5">
    <source>
        <dbReference type="ARBA" id="ARBA00022692"/>
    </source>
</evidence>
<dbReference type="RefSeq" id="WP_143127949.1">
    <property type="nucleotide sequence ID" value="NZ_VJMG01000107.1"/>
</dbReference>
<gene>
    <name evidence="12" type="ORF">FNA46_24965</name>
</gene>
<dbReference type="GO" id="GO:0010438">
    <property type="term" value="P:cellular response to sulfur starvation"/>
    <property type="evidence" value="ECO:0007669"/>
    <property type="project" value="TreeGrafter"/>
</dbReference>
<accession>A0A549SMD0</accession>
<evidence type="ECO:0000256" key="10">
    <source>
        <dbReference type="SAM" id="MobiDB-lite"/>
    </source>
</evidence>
<dbReference type="EMBL" id="VJMG01000107">
    <property type="protein sequence ID" value="TRL30789.1"/>
    <property type="molecule type" value="Genomic_DNA"/>
</dbReference>
<proteinExistence type="inferred from homology"/>
<evidence type="ECO:0000256" key="8">
    <source>
        <dbReference type="ARBA" id="ARBA00056719"/>
    </source>
</evidence>
<sequence>MSVISDLKTSLEPDAGHAAPAARPARRRKTTTPSTISLSLLTAVALVGLWWAASALRLVSPVFLPSPVAVVIAFSSLLRVGFVDSTLLQHVSASLARVLAALMVSALIGVPVGILIATSRIGRGILDPIVEFLRPLPPLAYLPLIIIWAGIGEASKVTVIALSMLPPIILSTRAGVRAVPKDFINAARSFGASRRQVLASVILPASLPAILTGIRIALGTGWSTLVAAELIAASQGLGFMIQSAAQFLVTDVVIVGIFVIAAIAFLLEWVARALERRFVPWAATGSA</sequence>
<comment type="similarity">
    <text evidence="2 9">Belongs to the binding-protein-dependent transport system permease family.</text>
</comment>
<keyword evidence="13" id="KW-1185">Reference proteome</keyword>
<comment type="caution">
    <text evidence="12">The sequence shown here is derived from an EMBL/GenBank/DDBJ whole genome shotgun (WGS) entry which is preliminary data.</text>
</comment>
<feature type="transmembrane region" description="Helical" evidence="9">
    <location>
        <begin position="244"/>
        <end position="267"/>
    </location>
</feature>
<feature type="domain" description="ABC transmembrane type-1" evidence="11">
    <location>
        <begin position="91"/>
        <end position="271"/>
    </location>
</feature>
<evidence type="ECO:0000256" key="6">
    <source>
        <dbReference type="ARBA" id="ARBA00022989"/>
    </source>
</evidence>
<dbReference type="FunFam" id="1.10.3720.10:FF:000003">
    <property type="entry name" value="Aliphatic sulfonate ABC transporter permease"/>
    <property type="match status" value="1"/>
</dbReference>
<evidence type="ECO:0000256" key="7">
    <source>
        <dbReference type="ARBA" id="ARBA00023136"/>
    </source>
</evidence>
<keyword evidence="7 9" id="KW-0472">Membrane</keyword>
<dbReference type="Pfam" id="PF00528">
    <property type="entry name" value="BPD_transp_1"/>
    <property type="match status" value="1"/>
</dbReference>
<comment type="subcellular location">
    <subcellularLocation>
        <location evidence="1 9">Cell membrane</location>
        <topology evidence="1 9">Multi-pass membrane protein</topology>
    </subcellularLocation>
</comment>
<evidence type="ECO:0000256" key="4">
    <source>
        <dbReference type="ARBA" id="ARBA00022475"/>
    </source>
</evidence>
<keyword evidence="5 9" id="KW-0812">Transmembrane</keyword>
<dbReference type="InterPro" id="IPR035906">
    <property type="entry name" value="MetI-like_sf"/>
</dbReference>